<dbReference type="InterPro" id="IPR036641">
    <property type="entry name" value="HPT_dom_sf"/>
</dbReference>
<dbReference type="Pfam" id="PF01627">
    <property type="entry name" value="Hpt"/>
    <property type="match status" value="1"/>
</dbReference>
<dbReference type="InterPro" id="IPR036097">
    <property type="entry name" value="HisK_dim/P_sf"/>
</dbReference>
<evidence type="ECO:0000256" key="11">
    <source>
        <dbReference type="ARBA" id="ARBA00022989"/>
    </source>
</evidence>
<keyword evidence="9 22" id="KW-0418">Kinase</keyword>
<sequence>MKSPLKAFAKLYNRIPIRLRLSFGLVGLMTGSLLVASAAGFFPNEQEQILRGRARVCETLAISSTAMASSGQLEALKVTLESVVHRDPQIKSIGLVNTDGGMIVSAGQHEATWQIDPTKSQPNAGTQMEVPVFRYGDQWGELQVAFESTGGLFGLNYWAPAWLLIVLIPACFVQFAFFLGKTLRSLDPSGAVPTHVEKALDTFTVGLVLLNADQRILFANKRLTQLLDVSSKDLVGKYVADSQWIIPESGDQSPANYPWIDALETQESVLDRILQMDVNGRRLTFTVNCTPITGQGFLTTFDDITLIEENKVALAEARDAAQNANEAKSEFLANMSHEIRTPLNAVLGFTDVLRRGLVTDTEESVGHLNMIHRSGSHLLELINDILDLSKIEAGHMEVESIPTQVDSVMSDVAKTLQVRADEAGLDLHLRLESAIPREIPSDPTRLRQVITNLVGNAIKFTQEGSVSIIAAMRSNHADVEHNESGDSVSVSPYSLRIDIVDTGIGMSRDQQSRIFESFAQADSTTTRKFGGTGLGLSISRRLAEALGGSLTVESQPGFGSTFRVEIPINASDAEDLISPSEFEEANRRKFSGAASADLIRLPAKRVLVVDDGEANRKLIELVLSRAGAEVVTACNGQEAIDSVNDELPAMIFMDMQMPVLDGYAATEKLRSFGCKVPIAALTGNAMVGDREKCIDCGCDDFLPKPINLDQLMQLASKHLGPADAVDHSKRTLPPASTADAIEFAALKEQQPSTSDDLNLRADGAQTSRPIHPTLPMDDPDFREITSGFLDRLPARLDFIEAAIQKSDFEALEGDAHWLKGAGGTVGLDVFTEPSQKLESAAKQHEIQIAQDILLDLRDLASRVVIPPMPGESEGQDTGPNNEHAGNRGQVNDSPASSIDSNTTVDDSAHGLPTDGTESLSGQDSALGDNPSSAPDGSLSELTGMGADGGPVHCSLPIDDPDFRDIVIGFIERLDQRIAKMEDEISTLRFDDLALSAHWLKGAGGTVGYGALTVPAQNLLIAAKANDIPTAREHFQAIVVTRSRMIVPNPTTI</sequence>
<keyword evidence="15" id="KW-0175">Coiled coil</keyword>
<dbReference type="InterPro" id="IPR003661">
    <property type="entry name" value="HisK_dim/P_dom"/>
</dbReference>
<comment type="catalytic activity">
    <reaction evidence="1">
        <text>ATP + protein L-histidine = ADP + protein N-phospho-L-histidine.</text>
        <dbReference type="EC" id="2.7.13.3"/>
    </reaction>
</comment>
<dbReference type="SUPFAM" id="SSF55874">
    <property type="entry name" value="ATPase domain of HSP90 chaperone/DNA topoisomerase II/histidine kinase"/>
    <property type="match status" value="1"/>
</dbReference>
<dbReference type="Pfam" id="PF00072">
    <property type="entry name" value="Response_reg"/>
    <property type="match status" value="1"/>
</dbReference>
<dbReference type="CDD" id="cd00130">
    <property type="entry name" value="PAS"/>
    <property type="match status" value="1"/>
</dbReference>
<evidence type="ECO:0000256" key="13">
    <source>
        <dbReference type="PROSITE-ProRule" id="PRU00110"/>
    </source>
</evidence>
<organism evidence="22 23">
    <name type="scientific">Neorhodopirellula lusitana</name>
    <dbReference type="NCBI Taxonomy" id="445327"/>
    <lineage>
        <taxon>Bacteria</taxon>
        <taxon>Pseudomonadati</taxon>
        <taxon>Planctomycetota</taxon>
        <taxon>Planctomycetia</taxon>
        <taxon>Pirellulales</taxon>
        <taxon>Pirellulaceae</taxon>
        <taxon>Neorhodopirellula</taxon>
    </lineage>
</organism>
<feature type="transmembrane region" description="Helical" evidence="17">
    <location>
        <begin position="21"/>
        <end position="42"/>
    </location>
</feature>
<keyword evidence="10" id="KW-0067">ATP-binding</keyword>
<keyword evidence="10" id="KW-0547">Nucleotide-binding</keyword>
<dbReference type="InterPro" id="IPR003594">
    <property type="entry name" value="HATPase_dom"/>
</dbReference>
<dbReference type="Gene3D" id="1.20.120.160">
    <property type="entry name" value="HPT domain"/>
    <property type="match status" value="2"/>
</dbReference>
<dbReference type="InterPro" id="IPR035965">
    <property type="entry name" value="PAS-like_dom_sf"/>
</dbReference>
<dbReference type="InterPro" id="IPR036890">
    <property type="entry name" value="HATPase_C_sf"/>
</dbReference>
<feature type="modified residue" description="4-aspartylphosphate" evidence="14">
    <location>
        <position position="654"/>
    </location>
</feature>
<evidence type="ECO:0000256" key="8">
    <source>
        <dbReference type="ARBA" id="ARBA00022692"/>
    </source>
</evidence>
<dbReference type="GO" id="GO:0016301">
    <property type="term" value="F:kinase activity"/>
    <property type="evidence" value="ECO:0007669"/>
    <property type="project" value="UniProtKB-KW"/>
</dbReference>
<feature type="domain" description="HPt" evidence="21">
    <location>
        <begin position="958"/>
        <end position="1052"/>
    </location>
</feature>
<dbReference type="InterPro" id="IPR011006">
    <property type="entry name" value="CheY-like_superfamily"/>
</dbReference>
<dbReference type="InterPro" id="IPR000014">
    <property type="entry name" value="PAS"/>
</dbReference>
<feature type="coiled-coil region" evidence="15">
    <location>
        <begin position="307"/>
        <end position="334"/>
    </location>
</feature>
<dbReference type="Pfam" id="PF12860">
    <property type="entry name" value="PAS_7"/>
    <property type="match status" value="1"/>
</dbReference>
<keyword evidence="8 17" id="KW-0812">Transmembrane</keyword>
<evidence type="ECO:0000259" key="19">
    <source>
        <dbReference type="PROSITE" id="PS50110"/>
    </source>
</evidence>
<evidence type="ECO:0000256" key="4">
    <source>
        <dbReference type="ARBA" id="ARBA00022475"/>
    </source>
</evidence>
<comment type="subcellular location">
    <subcellularLocation>
        <location evidence="2">Cell inner membrane</location>
        <topology evidence="2">Multi-pass membrane protein</topology>
    </subcellularLocation>
</comment>
<dbReference type="PANTHER" id="PTHR43047">
    <property type="entry name" value="TWO-COMPONENT HISTIDINE PROTEIN KINASE"/>
    <property type="match status" value="1"/>
</dbReference>
<dbReference type="Gene3D" id="3.30.565.10">
    <property type="entry name" value="Histidine kinase-like ATPase, C-terminal domain"/>
    <property type="match status" value="1"/>
</dbReference>
<dbReference type="PROSITE" id="PS50110">
    <property type="entry name" value="RESPONSE_REGULATORY"/>
    <property type="match status" value="1"/>
</dbReference>
<dbReference type="CDD" id="cd00082">
    <property type="entry name" value="HisKA"/>
    <property type="match status" value="1"/>
</dbReference>
<dbReference type="CDD" id="cd17546">
    <property type="entry name" value="REC_hyHK_CKI1_RcsC-like"/>
    <property type="match status" value="1"/>
</dbReference>
<accession>A0ABY1QS32</accession>
<dbReference type="PROSITE" id="PS50109">
    <property type="entry name" value="HIS_KIN"/>
    <property type="match status" value="1"/>
</dbReference>
<evidence type="ECO:0000256" key="10">
    <source>
        <dbReference type="ARBA" id="ARBA00022840"/>
    </source>
</evidence>
<dbReference type="SMART" id="SM00091">
    <property type="entry name" value="PAS"/>
    <property type="match status" value="1"/>
</dbReference>
<evidence type="ECO:0000256" key="16">
    <source>
        <dbReference type="SAM" id="MobiDB-lite"/>
    </source>
</evidence>
<dbReference type="SUPFAM" id="SSF47384">
    <property type="entry name" value="Homodimeric domain of signal transducing histidine kinase"/>
    <property type="match status" value="1"/>
</dbReference>
<evidence type="ECO:0000256" key="9">
    <source>
        <dbReference type="ARBA" id="ARBA00022777"/>
    </source>
</evidence>
<dbReference type="InterPro" id="IPR004358">
    <property type="entry name" value="Sig_transdc_His_kin-like_C"/>
</dbReference>
<feature type="region of interest" description="Disordered" evidence="16">
    <location>
        <begin position="865"/>
        <end position="952"/>
    </location>
</feature>
<evidence type="ECO:0000256" key="14">
    <source>
        <dbReference type="PROSITE-ProRule" id="PRU00169"/>
    </source>
</evidence>
<feature type="modified residue" description="Phosphohistidine" evidence="13">
    <location>
        <position position="997"/>
    </location>
</feature>
<feature type="domain" description="Histidine kinase" evidence="18">
    <location>
        <begin position="334"/>
        <end position="570"/>
    </location>
</feature>
<feature type="region of interest" description="Disordered" evidence="16">
    <location>
        <begin position="749"/>
        <end position="778"/>
    </location>
</feature>
<keyword evidence="23" id="KW-1185">Reference proteome</keyword>
<keyword evidence="4" id="KW-1003">Cell membrane</keyword>
<dbReference type="CDD" id="cd16922">
    <property type="entry name" value="HATPase_EvgS-ArcB-TorS-like"/>
    <property type="match status" value="1"/>
</dbReference>
<dbReference type="EMBL" id="FXUG01000020">
    <property type="protein sequence ID" value="SMP76109.1"/>
    <property type="molecule type" value="Genomic_DNA"/>
</dbReference>
<dbReference type="SMART" id="SM00387">
    <property type="entry name" value="HATPase_c"/>
    <property type="match status" value="1"/>
</dbReference>
<evidence type="ECO:0000313" key="22">
    <source>
        <dbReference type="EMBL" id="SMP76109.1"/>
    </source>
</evidence>
<evidence type="ECO:0000259" key="20">
    <source>
        <dbReference type="PROSITE" id="PS50112"/>
    </source>
</evidence>
<dbReference type="PANTHER" id="PTHR43047:SF72">
    <property type="entry name" value="OSMOSENSING HISTIDINE PROTEIN KINASE SLN1"/>
    <property type="match status" value="1"/>
</dbReference>
<evidence type="ECO:0000256" key="1">
    <source>
        <dbReference type="ARBA" id="ARBA00000085"/>
    </source>
</evidence>
<keyword evidence="6 14" id="KW-0597">Phosphoprotein</keyword>
<evidence type="ECO:0000256" key="7">
    <source>
        <dbReference type="ARBA" id="ARBA00022679"/>
    </source>
</evidence>
<keyword evidence="5" id="KW-0997">Cell inner membrane</keyword>
<evidence type="ECO:0000256" key="5">
    <source>
        <dbReference type="ARBA" id="ARBA00022519"/>
    </source>
</evidence>
<evidence type="ECO:0000256" key="3">
    <source>
        <dbReference type="ARBA" id="ARBA00012438"/>
    </source>
</evidence>
<dbReference type="PRINTS" id="PR00344">
    <property type="entry name" value="BCTRLSENSOR"/>
</dbReference>
<reference evidence="22 23" key="1">
    <citation type="submission" date="2017-05" db="EMBL/GenBank/DDBJ databases">
        <authorList>
            <person name="Varghese N."/>
            <person name="Submissions S."/>
        </authorList>
    </citation>
    <scope>NUCLEOTIDE SEQUENCE [LARGE SCALE GENOMIC DNA]</scope>
    <source>
        <strain evidence="22 23">DSM 25457</strain>
    </source>
</reference>
<proteinExistence type="predicted"/>
<dbReference type="EC" id="2.7.13.3" evidence="3"/>
<feature type="domain" description="PAS" evidence="20">
    <location>
        <begin position="192"/>
        <end position="237"/>
    </location>
</feature>
<dbReference type="SUPFAM" id="SSF55785">
    <property type="entry name" value="PYP-like sensor domain (PAS domain)"/>
    <property type="match status" value="1"/>
</dbReference>
<feature type="modified residue" description="Phosphohistidine" evidence="13">
    <location>
        <position position="816"/>
    </location>
</feature>
<name>A0ABY1QS32_9BACT</name>
<dbReference type="SUPFAM" id="SSF47226">
    <property type="entry name" value="Histidine-containing phosphotransfer domain, HPT domain"/>
    <property type="match status" value="2"/>
</dbReference>
<keyword evidence="7" id="KW-0808">Transferase</keyword>
<gene>
    <name evidence="22" type="ORF">SAMN06265222_12088</name>
</gene>
<evidence type="ECO:0000256" key="15">
    <source>
        <dbReference type="SAM" id="Coils"/>
    </source>
</evidence>
<feature type="domain" description="HPt" evidence="21">
    <location>
        <begin position="777"/>
        <end position="867"/>
    </location>
</feature>
<evidence type="ECO:0000259" key="21">
    <source>
        <dbReference type="PROSITE" id="PS50894"/>
    </source>
</evidence>
<evidence type="ECO:0000259" key="18">
    <source>
        <dbReference type="PROSITE" id="PS50109"/>
    </source>
</evidence>
<dbReference type="InterPro" id="IPR001789">
    <property type="entry name" value="Sig_transdc_resp-reg_receiver"/>
</dbReference>
<feature type="compositionally biased region" description="Polar residues" evidence="16">
    <location>
        <begin position="888"/>
        <end position="905"/>
    </location>
</feature>
<dbReference type="PROSITE" id="PS50894">
    <property type="entry name" value="HPT"/>
    <property type="match status" value="2"/>
</dbReference>
<dbReference type="Proteomes" id="UP001158067">
    <property type="component" value="Unassembled WGS sequence"/>
</dbReference>
<dbReference type="Gene3D" id="1.10.287.130">
    <property type="match status" value="1"/>
</dbReference>
<keyword evidence="11 17" id="KW-1133">Transmembrane helix</keyword>
<protein>
    <recommendedName>
        <fullName evidence="3">histidine kinase</fullName>
        <ecNumber evidence="3">2.7.13.3</ecNumber>
    </recommendedName>
</protein>
<feature type="domain" description="Response regulatory" evidence="19">
    <location>
        <begin position="605"/>
        <end position="719"/>
    </location>
</feature>
<dbReference type="SUPFAM" id="SSF52172">
    <property type="entry name" value="CheY-like"/>
    <property type="match status" value="1"/>
</dbReference>
<evidence type="ECO:0000256" key="6">
    <source>
        <dbReference type="ARBA" id="ARBA00022553"/>
    </source>
</evidence>
<feature type="compositionally biased region" description="Polar residues" evidence="16">
    <location>
        <begin position="915"/>
        <end position="934"/>
    </location>
</feature>
<dbReference type="Pfam" id="PF02518">
    <property type="entry name" value="HATPase_c"/>
    <property type="match status" value="1"/>
</dbReference>
<dbReference type="Gene3D" id="3.40.50.2300">
    <property type="match status" value="1"/>
</dbReference>
<evidence type="ECO:0000256" key="12">
    <source>
        <dbReference type="ARBA" id="ARBA00023136"/>
    </source>
</evidence>
<dbReference type="PROSITE" id="PS50112">
    <property type="entry name" value="PAS"/>
    <property type="match status" value="1"/>
</dbReference>
<dbReference type="Pfam" id="PF00512">
    <property type="entry name" value="HisKA"/>
    <property type="match status" value="1"/>
</dbReference>
<dbReference type="RefSeq" id="WP_283435173.1">
    <property type="nucleotide sequence ID" value="NZ_FXUG01000020.1"/>
</dbReference>
<evidence type="ECO:0000256" key="2">
    <source>
        <dbReference type="ARBA" id="ARBA00004429"/>
    </source>
</evidence>
<dbReference type="SMART" id="SM00448">
    <property type="entry name" value="REC"/>
    <property type="match status" value="1"/>
</dbReference>
<dbReference type="InterPro" id="IPR008207">
    <property type="entry name" value="Sig_transdc_His_kin_Hpt_dom"/>
</dbReference>
<comment type="caution">
    <text evidence="22">The sequence shown here is derived from an EMBL/GenBank/DDBJ whole genome shotgun (WGS) entry which is preliminary data.</text>
</comment>
<evidence type="ECO:0000313" key="23">
    <source>
        <dbReference type="Proteomes" id="UP001158067"/>
    </source>
</evidence>
<dbReference type="Gene3D" id="3.30.450.20">
    <property type="entry name" value="PAS domain"/>
    <property type="match status" value="1"/>
</dbReference>
<evidence type="ECO:0000256" key="17">
    <source>
        <dbReference type="SAM" id="Phobius"/>
    </source>
</evidence>
<dbReference type="InterPro" id="IPR005467">
    <property type="entry name" value="His_kinase_dom"/>
</dbReference>
<keyword evidence="12 17" id="KW-0472">Membrane</keyword>
<dbReference type="SMART" id="SM00388">
    <property type="entry name" value="HisKA"/>
    <property type="match status" value="1"/>
</dbReference>